<dbReference type="Proteomes" id="UP001358417">
    <property type="component" value="Unassembled WGS sequence"/>
</dbReference>
<organism evidence="3 4">
    <name type="scientific">Exophiala bonariae</name>
    <dbReference type="NCBI Taxonomy" id="1690606"/>
    <lineage>
        <taxon>Eukaryota</taxon>
        <taxon>Fungi</taxon>
        <taxon>Dikarya</taxon>
        <taxon>Ascomycota</taxon>
        <taxon>Pezizomycotina</taxon>
        <taxon>Eurotiomycetes</taxon>
        <taxon>Chaetothyriomycetidae</taxon>
        <taxon>Chaetothyriales</taxon>
        <taxon>Herpotrichiellaceae</taxon>
        <taxon>Exophiala</taxon>
    </lineage>
</organism>
<dbReference type="AlphaFoldDB" id="A0AAV9MW91"/>
<evidence type="ECO:0000259" key="2">
    <source>
        <dbReference type="PROSITE" id="PS50800"/>
    </source>
</evidence>
<sequence>MAAPRASSFKALRNLQRSAATGATPAKRSLHITGTHASPRLANPTHKTTYLPMNLQDLRQECQKRALSASGTKHELIDRLAGHDNLQARAFSIAMKRIAIEQTRKPVSGPSETSPQRHFNTSRELKAVHDSSTIDFAFLPKLFETNGPEPAAIRVPILPDIHSDSAEAILEKYPELDSAAGGYQDTPGHETVLKAQISTVNGDDDSPASAFSDVHDGHHATEMSVEMLTKLTETVGYSAKQFVDMVKDKDEETVRKIWTGFLDDVFGGPRKGAKA</sequence>
<evidence type="ECO:0000313" key="3">
    <source>
        <dbReference type="EMBL" id="KAK5044977.1"/>
    </source>
</evidence>
<accession>A0AAV9MW91</accession>
<dbReference type="EMBL" id="JAVRRD010000041">
    <property type="protein sequence ID" value="KAK5044977.1"/>
    <property type="molecule type" value="Genomic_DNA"/>
</dbReference>
<dbReference type="RefSeq" id="XP_064700621.1">
    <property type="nucleotide sequence ID" value="XM_064853886.1"/>
</dbReference>
<feature type="region of interest" description="Disordered" evidence="1">
    <location>
        <begin position="18"/>
        <end position="45"/>
    </location>
</feature>
<dbReference type="Pfam" id="PF02037">
    <property type="entry name" value="SAP"/>
    <property type="match status" value="1"/>
</dbReference>
<dbReference type="InterPro" id="IPR036361">
    <property type="entry name" value="SAP_dom_sf"/>
</dbReference>
<dbReference type="SUPFAM" id="SSF68906">
    <property type="entry name" value="SAP domain"/>
    <property type="match status" value="1"/>
</dbReference>
<evidence type="ECO:0000313" key="4">
    <source>
        <dbReference type="Proteomes" id="UP001358417"/>
    </source>
</evidence>
<protein>
    <recommendedName>
        <fullName evidence="2">SAP domain-containing protein</fullName>
    </recommendedName>
</protein>
<name>A0AAV9MW91_9EURO</name>
<dbReference type="Gene3D" id="1.10.720.30">
    <property type="entry name" value="SAP domain"/>
    <property type="match status" value="1"/>
</dbReference>
<reference evidence="3 4" key="1">
    <citation type="submission" date="2023-08" db="EMBL/GenBank/DDBJ databases">
        <title>Black Yeasts Isolated from many extreme environments.</title>
        <authorList>
            <person name="Coleine C."/>
            <person name="Stajich J.E."/>
            <person name="Selbmann L."/>
        </authorList>
    </citation>
    <scope>NUCLEOTIDE SEQUENCE [LARGE SCALE GENOMIC DNA]</scope>
    <source>
        <strain evidence="3 4">CCFEE 5792</strain>
    </source>
</reference>
<proteinExistence type="predicted"/>
<dbReference type="GeneID" id="89978507"/>
<evidence type="ECO:0000256" key="1">
    <source>
        <dbReference type="SAM" id="MobiDB-lite"/>
    </source>
</evidence>
<dbReference type="PROSITE" id="PS50800">
    <property type="entry name" value="SAP"/>
    <property type="match status" value="1"/>
</dbReference>
<keyword evidence="4" id="KW-1185">Reference proteome</keyword>
<dbReference type="InterPro" id="IPR003034">
    <property type="entry name" value="SAP_dom"/>
</dbReference>
<dbReference type="SMART" id="SM00513">
    <property type="entry name" value="SAP"/>
    <property type="match status" value="1"/>
</dbReference>
<comment type="caution">
    <text evidence="3">The sequence shown here is derived from an EMBL/GenBank/DDBJ whole genome shotgun (WGS) entry which is preliminary data.</text>
</comment>
<feature type="domain" description="SAP" evidence="2">
    <location>
        <begin position="50"/>
        <end position="84"/>
    </location>
</feature>
<gene>
    <name evidence="3" type="ORF">LTR84_010349</name>
</gene>